<evidence type="ECO:0000313" key="5">
    <source>
        <dbReference type="Proteomes" id="UP000310506"/>
    </source>
</evidence>
<feature type="signal peptide" evidence="2">
    <location>
        <begin position="1"/>
        <end position="27"/>
    </location>
</feature>
<dbReference type="Proteomes" id="UP000310506">
    <property type="component" value="Unassembled WGS sequence"/>
</dbReference>
<dbReference type="EMBL" id="SDGV01000001">
    <property type="protein sequence ID" value="THB62334.1"/>
    <property type="molecule type" value="Genomic_DNA"/>
</dbReference>
<organism evidence="4 5">
    <name type="scientific">Vagococcus silagei</name>
    <dbReference type="NCBI Taxonomy" id="2508885"/>
    <lineage>
        <taxon>Bacteria</taxon>
        <taxon>Bacillati</taxon>
        <taxon>Bacillota</taxon>
        <taxon>Bacilli</taxon>
        <taxon>Lactobacillales</taxon>
        <taxon>Enterococcaceae</taxon>
        <taxon>Vagococcus</taxon>
    </lineage>
</organism>
<sequence length="269" mass="29433">MRKWINLVLVSSIILLSASVAPTFVSAEDEKTQGEQENVQNVGKAGGRASTKGNVGLKGNPDPDYPVNPGQGAEEDEELIETTDGATEGPYSISYISNFKFGTQFYEKGKDNTFFAKNDEIRVDKSGGHQTVKKPNFVQISDASGSKNGWKVYVQLEGPLKNENETTIDNMSLRLDNILVSPILTDLNDFQNPANITIQKKGVELTGKDNAPKLVGEAKGMQGQGRWHILFGKTVENGEKSVSLFFPKGSIKEPGKYQTNLVWTFGDVK</sequence>
<accession>A0A4S3B5E7</accession>
<reference evidence="4 5" key="1">
    <citation type="submission" date="2019-01" db="EMBL/GenBank/DDBJ databases">
        <title>Vagococcus silagei sp. nov. isolated from brewer's grain.</title>
        <authorList>
            <person name="Guu J.-R."/>
        </authorList>
    </citation>
    <scope>NUCLEOTIDE SEQUENCE [LARGE SCALE GENOMIC DNA]</scope>
    <source>
        <strain evidence="4 5">2B-2</strain>
    </source>
</reference>
<evidence type="ECO:0000259" key="3">
    <source>
        <dbReference type="Pfam" id="PF13731"/>
    </source>
</evidence>
<dbReference type="AlphaFoldDB" id="A0A4S3B5E7"/>
<dbReference type="OrthoDB" id="2339326at2"/>
<dbReference type="RefSeq" id="WP_136135720.1">
    <property type="nucleotide sequence ID" value="NZ_SDGV01000001.1"/>
</dbReference>
<comment type="caution">
    <text evidence="4">The sequence shown here is derived from an EMBL/GenBank/DDBJ whole genome shotgun (WGS) entry which is preliminary data.</text>
</comment>
<dbReference type="Pfam" id="PF13731">
    <property type="entry name" value="WxL"/>
    <property type="match status" value="1"/>
</dbReference>
<evidence type="ECO:0000256" key="2">
    <source>
        <dbReference type="SAM" id="SignalP"/>
    </source>
</evidence>
<gene>
    <name evidence="4" type="ORF">ESZ54_00540</name>
</gene>
<feature type="domain" description="WxL" evidence="3">
    <location>
        <begin position="48"/>
        <end position="267"/>
    </location>
</feature>
<keyword evidence="5" id="KW-1185">Reference proteome</keyword>
<keyword evidence="2" id="KW-0732">Signal</keyword>
<feature type="region of interest" description="Disordered" evidence="1">
    <location>
        <begin position="28"/>
        <end position="77"/>
    </location>
</feature>
<proteinExistence type="predicted"/>
<dbReference type="InterPro" id="IPR027994">
    <property type="entry name" value="WxL_dom"/>
</dbReference>
<evidence type="ECO:0000313" key="4">
    <source>
        <dbReference type="EMBL" id="THB62334.1"/>
    </source>
</evidence>
<evidence type="ECO:0000256" key="1">
    <source>
        <dbReference type="SAM" id="MobiDB-lite"/>
    </source>
</evidence>
<feature type="chain" id="PRO_5020347355" evidence="2">
    <location>
        <begin position="28"/>
        <end position="269"/>
    </location>
</feature>
<name>A0A4S3B5E7_9ENTE</name>
<protein>
    <submittedName>
        <fullName evidence="4">WxL domain-containing protein</fullName>
    </submittedName>
</protein>